<accession>A0ABU2FB47</accession>
<sequence>MNRQVGVLVAIGAAIGIAAVTGAVVFDTGETQPQANTTQQVNGTVVLPDTETVRLDATTGQVISGRTDIAAGETLSVRIVSASDAATPFLRSREATVSENGTFRTTVDLSRITDQPDFELTVRHDGDVVASRSGQVVGNATDPITDIDPGANDEYERVGDSNESTTADASFVVEGDVLTLAPSETATLKAETELEAGTRVELRLRSADTSTPFLRSRETTVNEDGTLSAAFNTSDLGPSTAFDATIRYNGSVLTRQSGVVEM</sequence>
<keyword evidence="3" id="KW-1185">Reference proteome</keyword>
<organism evidence="2 3">
    <name type="scientific">Haloarcula saliterrae</name>
    <dbReference type="NCBI Taxonomy" id="2950534"/>
    <lineage>
        <taxon>Archaea</taxon>
        <taxon>Methanobacteriati</taxon>
        <taxon>Methanobacteriota</taxon>
        <taxon>Stenosarchaea group</taxon>
        <taxon>Halobacteria</taxon>
        <taxon>Halobacteriales</taxon>
        <taxon>Haloarculaceae</taxon>
        <taxon>Haloarcula</taxon>
    </lineage>
</organism>
<evidence type="ECO:0000313" key="3">
    <source>
        <dbReference type="Proteomes" id="UP001259659"/>
    </source>
</evidence>
<reference evidence="2 3" key="1">
    <citation type="submission" date="2022-06" db="EMBL/GenBank/DDBJ databases">
        <title>Haloarcula sp. a new haloarchaeum isolate from saline soil.</title>
        <authorList>
            <person name="Strakova D."/>
            <person name="Galisteo C."/>
            <person name="Sanchez-Porro C."/>
            <person name="Ventosa A."/>
        </authorList>
    </citation>
    <scope>NUCLEOTIDE SEQUENCE [LARGE SCALE GENOMIC DNA]</scope>
    <source>
        <strain evidence="2 3">S1CR25-12</strain>
    </source>
</reference>
<dbReference type="EMBL" id="JAMQON010000002">
    <property type="protein sequence ID" value="MDS0259464.1"/>
    <property type="molecule type" value="Genomic_DNA"/>
</dbReference>
<gene>
    <name evidence="2" type="ORF">NDI56_08670</name>
</gene>
<evidence type="ECO:0000256" key="1">
    <source>
        <dbReference type="SAM" id="MobiDB-lite"/>
    </source>
</evidence>
<dbReference type="RefSeq" id="WP_310919076.1">
    <property type="nucleotide sequence ID" value="NZ_JAMQON010000002.1"/>
</dbReference>
<proteinExistence type="predicted"/>
<feature type="region of interest" description="Disordered" evidence="1">
    <location>
        <begin position="139"/>
        <end position="164"/>
    </location>
</feature>
<comment type="caution">
    <text evidence="2">The sequence shown here is derived from an EMBL/GenBank/DDBJ whole genome shotgun (WGS) entry which is preliminary data.</text>
</comment>
<dbReference type="NCBIfam" id="NF045517">
    <property type="entry name" value="halo_surf_dom"/>
    <property type="match status" value="2"/>
</dbReference>
<dbReference type="Proteomes" id="UP001259659">
    <property type="component" value="Unassembled WGS sequence"/>
</dbReference>
<protein>
    <recommendedName>
        <fullName evidence="4">DUF5666 domain-containing protein</fullName>
    </recommendedName>
</protein>
<name>A0ABU2FB47_9EURY</name>
<evidence type="ECO:0008006" key="4">
    <source>
        <dbReference type="Google" id="ProtNLM"/>
    </source>
</evidence>
<evidence type="ECO:0000313" key="2">
    <source>
        <dbReference type="EMBL" id="MDS0259464.1"/>
    </source>
</evidence>